<dbReference type="AlphaFoldDB" id="A0AAN5I035"/>
<dbReference type="Proteomes" id="UP001328107">
    <property type="component" value="Unassembled WGS sequence"/>
</dbReference>
<evidence type="ECO:0000313" key="2">
    <source>
        <dbReference type="EMBL" id="GMR47007.1"/>
    </source>
</evidence>
<feature type="non-terminal residue" evidence="2">
    <location>
        <position position="185"/>
    </location>
</feature>
<accession>A0AAN5I035</accession>
<organism evidence="2 3">
    <name type="scientific">Pristionchus mayeri</name>
    <dbReference type="NCBI Taxonomy" id="1317129"/>
    <lineage>
        <taxon>Eukaryota</taxon>
        <taxon>Metazoa</taxon>
        <taxon>Ecdysozoa</taxon>
        <taxon>Nematoda</taxon>
        <taxon>Chromadorea</taxon>
        <taxon>Rhabditida</taxon>
        <taxon>Rhabditina</taxon>
        <taxon>Diplogasteromorpha</taxon>
        <taxon>Diplogasteroidea</taxon>
        <taxon>Neodiplogasteridae</taxon>
        <taxon>Pristionchus</taxon>
    </lineage>
</organism>
<name>A0AAN5I035_9BILA</name>
<keyword evidence="1" id="KW-0812">Transmembrane</keyword>
<comment type="caution">
    <text evidence="2">The sequence shown here is derived from an EMBL/GenBank/DDBJ whole genome shotgun (WGS) entry which is preliminary data.</text>
</comment>
<keyword evidence="1" id="KW-0472">Membrane</keyword>
<reference evidence="3" key="1">
    <citation type="submission" date="2022-10" db="EMBL/GenBank/DDBJ databases">
        <title>Genome assembly of Pristionchus species.</title>
        <authorList>
            <person name="Yoshida K."/>
            <person name="Sommer R.J."/>
        </authorList>
    </citation>
    <scope>NUCLEOTIDE SEQUENCE [LARGE SCALE GENOMIC DNA]</scope>
    <source>
        <strain evidence="3">RS5460</strain>
    </source>
</reference>
<sequence length="185" mass="21312">MRILAYFFSLVFFILNPTMFFKVLAELSRILLFSSSDSPFKPRFLRLLENATAASDLAPGTIEIALLAIEWTMVLLHVIVSVLHAYGCFSGRPAFVRPMVANCIASSSLLLIYLLITIYVIFNVNFPATNSVADAMNFETTQKRHLTIGGTFFVLYLLWDAIILYDYFDIKQRHRDFMYWIVEER</sequence>
<dbReference type="EMBL" id="BTRK01000004">
    <property type="protein sequence ID" value="GMR47007.1"/>
    <property type="molecule type" value="Genomic_DNA"/>
</dbReference>
<proteinExistence type="predicted"/>
<evidence type="ECO:0000313" key="3">
    <source>
        <dbReference type="Proteomes" id="UP001328107"/>
    </source>
</evidence>
<feature type="transmembrane region" description="Helical" evidence="1">
    <location>
        <begin position="146"/>
        <end position="168"/>
    </location>
</feature>
<gene>
    <name evidence="2" type="ORF">PMAYCL1PPCAC_17202</name>
</gene>
<feature type="transmembrane region" description="Helical" evidence="1">
    <location>
        <begin position="99"/>
        <end position="122"/>
    </location>
</feature>
<evidence type="ECO:0000256" key="1">
    <source>
        <dbReference type="SAM" id="Phobius"/>
    </source>
</evidence>
<keyword evidence="1" id="KW-1133">Transmembrane helix</keyword>
<keyword evidence="3" id="KW-1185">Reference proteome</keyword>
<protein>
    <submittedName>
        <fullName evidence="2">Uncharacterized protein</fullName>
    </submittedName>
</protein>
<feature type="transmembrane region" description="Helical" evidence="1">
    <location>
        <begin position="64"/>
        <end position="87"/>
    </location>
</feature>